<accession>A0A9D2MI73</accession>
<feature type="domain" description="Fibronectin type-III" evidence="3">
    <location>
        <begin position="148"/>
        <end position="233"/>
    </location>
</feature>
<keyword evidence="2" id="KW-0732">Signal</keyword>
<protein>
    <submittedName>
        <fullName evidence="4">Fibronectin type III domain-containing protein</fullName>
    </submittedName>
</protein>
<organism evidence="4 5">
    <name type="scientific">Candidatus Eubacterium faecale</name>
    <dbReference type="NCBI Taxonomy" id="2838568"/>
    <lineage>
        <taxon>Bacteria</taxon>
        <taxon>Bacillati</taxon>
        <taxon>Bacillota</taxon>
        <taxon>Clostridia</taxon>
        <taxon>Eubacteriales</taxon>
        <taxon>Eubacteriaceae</taxon>
        <taxon>Eubacterium</taxon>
    </lineage>
</organism>
<evidence type="ECO:0000313" key="4">
    <source>
        <dbReference type="EMBL" id="HJB74531.1"/>
    </source>
</evidence>
<evidence type="ECO:0000256" key="1">
    <source>
        <dbReference type="ARBA" id="ARBA00022737"/>
    </source>
</evidence>
<dbReference type="InterPro" id="IPR013783">
    <property type="entry name" value="Ig-like_fold"/>
</dbReference>
<dbReference type="PROSITE" id="PS50853">
    <property type="entry name" value="FN3"/>
    <property type="match status" value="3"/>
</dbReference>
<name>A0A9D2MI73_9FIRM</name>
<dbReference type="PANTHER" id="PTHR46708">
    <property type="entry name" value="TENASCIN"/>
    <property type="match status" value="1"/>
</dbReference>
<reference evidence="4" key="2">
    <citation type="submission" date="2021-04" db="EMBL/GenBank/DDBJ databases">
        <authorList>
            <person name="Gilroy R."/>
        </authorList>
    </citation>
    <scope>NUCLEOTIDE SEQUENCE</scope>
    <source>
        <strain evidence="4">CHK188-16595</strain>
    </source>
</reference>
<feature type="chain" id="PRO_5038898436" evidence="2">
    <location>
        <begin position="26"/>
        <end position="609"/>
    </location>
</feature>
<dbReference type="SMART" id="SM00060">
    <property type="entry name" value="FN3"/>
    <property type="match status" value="5"/>
</dbReference>
<proteinExistence type="predicted"/>
<gene>
    <name evidence="4" type="ORF">IAA37_02520</name>
</gene>
<feature type="domain" description="Fibronectin type-III" evidence="3">
    <location>
        <begin position="240"/>
        <end position="345"/>
    </location>
</feature>
<dbReference type="PANTHER" id="PTHR46708:SF2">
    <property type="entry name" value="FIBRONECTIN TYPE-III DOMAIN-CONTAINING PROTEIN"/>
    <property type="match status" value="1"/>
</dbReference>
<evidence type="ECO:0000259" key="3">
    <source>
        <dbReference type="PROSITE" id="PS50853"/>
    </source>
</evidence>
<feature type="domain" description="Fibronectin type-III" evidence="3">
    <location>
        <begin position="425"/>
        <end position="520"/>
    </location>
</feature>
<dbReference type="InterPro" id="IPR036116">
    <property type="entry name" value="FN3_sf"/>
</dbReference>
<sequence length="609" mass="67012">MKKVLSLVLSLIMAVCVLPAGVAFAAGSGAISAGQTATVTLDRDGDTYILHFTPERTGEYRIASHLGEDMVDPFCYIRDSKGLPVVDDSLCDDVIGEDGTRNPNFDVTAEFTADEEYTIICQSTHITGPVSYFVELTEVNPPEPDLPEVSAPVLKAKELTQTGFTVYWDDVEGATEYQIYDATHDPAAFIKTVTENEYVFTGLTPNTEYKIRVTAANAEHSASSEIPVTTLAQEKPEGPKPQAPTGYNVYARGDGGTDLYLEWNRVEGADGYKVYIYTGAPGEEGYTETLKGTTSENRFVFTDLIPAWEYNVKVTAYNEYGYASSNTRVCAAPLPVENVTATANGNTITAKWDVQASHGYYIQWSTDQDFQQDVNGAFITGSGATSYTIPVNSNDTYYVRVRAWKWYQDQRLYGDFCAAVKAGTKPQAPIGYNVYARGDGGTDLYLEWNNVAGADGYRVYIYTGTYGQPGYTETLKGITEENRFVFTDLVAAWEYNVMVVAYNDYGSASSKTHVCAAPSPVLNFSAEMNGSTINAKWDVQASHGYYIQWSTDKDFQQDVNGAFITGSGATSYAIGADSNETYYVRVRAWKWYQGARLYGDFTQPVMVPD</sequence>
<reference evidence="4" key="1">
    <citation type="journal article" date="2021" name="PeerJ">
        <title>Extensive microbial diversity within the chicken gut microbiome revealed by metagenomics and culture.</title>
        <authorList>
            <person name="Gilroy R."/>
            <person name="Ravi A."/>
            <person name="Getino M."/>
            <person name="Pursley I."/>
            <person name="Horton D.L."/>
            <person name="Alikhan N.F."/>
            <person name="Baker D."/>
            <person name="Gharbi K."/>
            <person name="Hall N."/>
            <person name="Watson M."/>
            <person name="Adriaenssens E.M."/>
            <person name="Foster-Nyarko E."/>
            <person name="Jarju S."/>
            <person name="Secka A."/>
            <person name="Antonio M."/>
            <person name="Oren A."/>
            <person name="Chaudhuri R.R."/>
            <person name="La Ragione R."/>
            <person name="Hildebrand F."/>
            <person name="Pallen M.J."/>
        </authorList>
    </citation>
    <scope>NUCLEOTIDE SEQUENCE</scope>
    <source>
        <strain evidence="4">CHK188-16595</strain>
    </source>
</reference>
<dbReference type="CDD" id="cd00063">
    <property type="entry name" value="FN3"/>
    <property type="match status" value="3"/>
</dbReference>
<feature type="signal peptide" evidence="2">
    <location>
        <begin position="1"/>
        <end position="25"/>
    </location>
</feature>
<dbReference type="InterPro" id="IPR050991">
    <property type="entry name" value="ECM_Regulatory_Proteins"/>
</dbReference>
<dbReference type="Proteomes" id="UP000823877">
    <property type="component" value="Unassembled WGS sequence"/>
</dbReference>
<keyword evidence="1" id="KW-0677">Repeat</keyword>
<dbReference type="EMBL" id="DWXN01000005">
    <property type="protein sequence ID" value="HJB74531.1"/>
    <property type="molecule type" value="Genomic_DNA"/>
</dbReference>
<dbReference type="Pfam" id="PF00041">
    <property type="entry name" value="fn3"/>
    <property type="match status" value="2"/>
</dbReference>
<comment type="caution">
    <text evidence="4">The sequence shown here is derived from an EMBL/GenBank/DDBJ whole genome shotgun (WGS) entry which is preliminary data.</text>
</comment>
<dbReference type="InterPro" id="IPR003961">
    <property type="entry name" value="FN3_dom"/>
</dbReference>
<evidence type="ECO:0000313" key="5">
    <source>
        <dbReference type="Proteomes" id="UP000823877"/>
    </source>
</evidence>
<dbReference type="SUPFAM" id="SSF49265">
    <property type="entry name" value="Fibronectin type III"/>
    <property type="match status" value="3"/>
</dbReference>
<dbReference type="Gene3D" id="2.60.40.10">
    <property type="entry name" value="Immunoglobulins"/>
    <property type="match status" value="4"/>
</dbReference>
<dbReference type="AlphaFoldDB" id="A0A9D2MI73"/>
<evidence type="ECO:0000256" key="2">
    <source>
        <dbReference type="SAM" id="SignalP"/>
    </source>
</evidence>